<dbReference type="EMBL" id="CP038444">
    <property type="protein sequence ID" value="QJT29441.1"/>
    <property type="molecule type" value="Genomic_DNA"/>
</dbReference>
<proteinExistence type="predicted"/>
<gene>
    <name evidence="1" type="ORF">E4186_03820</name>
</gene>
<accession>A0AAE7AGZ0</accession>
<dbReference type="InterPro" id="IPR052931">
    <property type="entry name" value="Prophage_regulatory_activator"/>
</dbReference>
<sequence>MNNTINILRIKDLMNKIGMARSTIYDRINPKSPRYDSSFPKPIKLGLSAVGWLEHEIDAWVENLINQREA</sequence>
<reference evidence="1 2" key="1">
    <citation type="submission" date="2019-03" db="EMBL/GenBank/DDBJ databases">
        <title>Novel transposon Tn6433 accelerates the dissemination of tet(E) in Aeromonas from aerobic biofilm under oxytetracycline stress.</title>
        <authorList>
            <person name="Shi Y."/>
            <person name="Tian Z."/>
            <person name="Zhang Y."/>
            <person name="Zhang H."/>
            <person name="Yang M."/>
        </authorList>
    </citation>
    <scope>NUCLEOTIDE SEQUENCE [LARGE SCALE GENOMIC DNA]</scope>
    <source>
        <strain evidence="1 2">T5-8</strain>
    </source>
</reference>
<dbReference type="RefSeq" id="WP_158196707.1">
    <property type="nucleotide sequence ID" value="NZ_CP038444.1"/>
</dbReference>
<dbReference type="Proteomes" id="UP000502006">
    <property type="component" value="Chromosome"/>
</dbReference>
<evidence type="ECO:0000313" key="1">
    <source>
        <dbReference type="EMBL" id="QJT29441.1"/>
    </source>
</evidence>
<dbReference type="AlphaFoldDB" id="A0AAE7AGZ0"/>
<dbReference type="PANTHER" id="PTHR36154">
    <property type="entry name" value="DNA-BINDING TRANSCRIPTIONAL ACTIVATOR ALPA"/>
    <property type="match status" value="1"/>
</dbReference>
<name>A0AAE7AGZ0_AERME</name>
<dbReference type="Gene3D" id="1.10.238.160">
    <property type="match status" value="1"/>
</dbReference>
<protein>
    <submittedName>
        <fullName evidence="1">AlpA family transcriptional regulator</fullName>
    </submittedName>
</protein>
<dbReference type="PANTHER" id="PTHR36154:SF1">
    <property type="entry name" value="DNA-BINDING TRANSCRIPTIONAL ACTIVATOR ALPA"/>
    <property type="match status" value="1"/>
</dbReference>
<organism evidence="1 2">
    <name type="scientific">Aeromonas media</name>
    <dbReference type="NCBI Taxonomy" id="651"/>
    <lineage>
        <taxon>Bacteria</taxon>
        <taxon>Pseudomonadati</taxon>
        <taxon>Pseudomonadota</taxon>
        <taxon>Gammaproteobacteria</taxon>
        <taxon>Aeromonadales</taxon>
        <taxon>Aeromonadaceae</taxon>
        <taxon>Aeromonas</taxon>
    </lineage>
</organism>
<dbReference type="Pfam" id="PF05930">
    <property type="entry name" value="Phage_AlpA"/>
    <property type="match status" value="1"/>
</dbReference>
<dbReference type="InterPro" id="IPR010260">
    <property type="entry name" value="AlpA"/>
</dbReference>
<evidence type="ECO:0000313" key="2">
    <source>
        <dbReference type="Proteomes" id="UP000502006"/>
    </source>
</evidence>